<evidence type="ECO:0000256" key="1">
    <source>
        <dbReference type="SAM" id="Phobius"/>
    </source>
</evidence>
<keyword evidence="1" id="KW-0472">Membrane</keyword>
<feature type="transmembrane region" description="Helical" evidence="1">
    <location>
        <begin position="90"/>
        <end position="107"/>
    </location>
</feature>
<keyword evidence="1" id="KW-1133">Transmembrane helix</keyword>
<reference evidence="2 3" key="1">
    <citation type="submission" date="2019-02" db="EMBL/GenBank/DDBJ databases">
        <title>Deep-cultivation of Planctomycetes and their phenomic and genomic characterization uncovers novel biology.</title>
        <authorList>
            <person name="Wiegand S."/>
            <person name="Jogler M."/>
            <person name="Boedeker C."/>
            <person name="Pinto D."/>
            <person name="Vollmers J."/>
            <person name="Rivas-Marin E."/>
            <person name="Kohn T."/>
            <person name="Peeters S.H."/>
            <person name="Heuer A."/>
            <person name="Rast P."/>
            <person name="Oberbeckmann S."/>
            <person name="Bunk B."/>
            <person name="Jeske O."/>
            <person name="Meyerdierks A."/>
            <person name="Storesund J.E."/>
            <person name="Kallscheuer N."/>
            <person name="Luecker S."/>
            <person name="Lage O.M."/>
            <person name="Pohl T."/>
            <person name="Merkel B.J."/>
            <person name="Hornburger P."/>
            <person name="Mueller R.-W."/>
            <person name="Bruemmer F."/>
            <person name="Labrenz M."/>
            <person name="Spormann A.M."/>
            <person name="Op den Camp H."/>
            <person name="Overmann J."/>
            <person name="Amann R."/>
            <person name="Jetten M.S.M."/>
            <person name="Mascher T."/>
            <person name="Medema M.H."/>
            <person name="Devos D.P."/>
            <person name="Kaster A.-K."/>
            <person name="Ovreas L."/>
            <person name="Rohde M."/>
            <person name="Galperin M.Y."/>
            <person name="Jogler C."/>
        </authorList>
    </citation>
    <scope>NUCLEOTIDE SEQUENCE [LARGE SCALE GENOMIC DNA]</scope>
    <source>
        <strain evidence="2 3">Pla163</strain>
    </source>
</reference>
<protein>
    <submittedName>
        <fullName evidence="2">Uncharacterized protein</fullName>
    </submittedName>
</protein>
<keyword evidence="1" id="KW-0812">Transmembrane</keyword>
<gene>
    <name evidence="2" type="ORF">Pla163_37610</name>
</gene>
<dbReference type="Proteomes" id="UP000319342">
    <property type="component" value="Chromosome"/>
</dbReference>
<dbReference type="AlphaFoldDB" id="A0A518D555"/>
<organism evidence="2 3">
    <name type="scientific">Rohdeia mirabilis</name>
    <dbReference type="NCBI Taxonomy" id="2528008"/>
    <lineage>
        <taxon>Bacteria</taxon>
        <taxon>Pseudomonadati</taxon>
        <taxon>Planctomycetota</taxon>
        <taxon>Planctomycetia</taxon>
        <taxon>Planctomycetia incertae sedis</taxon>
        <taxon>Rohdeia</taxon>
    </lineage>
</organism>
<feature type="transmembrane region" description="Helical" evidence="1">
    <location>
        <begin position="67"/>
        <end position="84"/>
    </location>
</feature>
<sequence length="116" mass="11961">MKLASSLPVLARIAAVAGLVGTVLFATAGDFDFGSFGAMEWVLFLFFPVGLALGLAYGLVRPGRGGALAILAIAGFYGVHHAIHGAWPKGPIFLLLASPALLLLVSAKKRGDTDGR</sequence>
<name>A0A518D555_9BACT</name>
<evidence type="ECO:0000313" key="2">
    <source>
        <dbReference type="EMBL" id="QDU86610.1"/>
    </source>
</evidence>
<accession>A0A518D555</accession>
<keyword evidence="3" id="KW-1185">Reference proteome</keyword>
<feature type="transmembrane region" description="Helical" evidence="1">
    <location>
        <begin position="9"/>
        <end position="29"/>
    </location>
</feature>
<dbReference type="EMBL" id="CP036290">
    <property type="protein sequence ID" value="QDU86610.1"/>
    <property type="molecule type" value="Genomic_DNA"/>
</dbReference>
<evidence type="ECO:0000313" key="3">
    <source>
        <dbReference type="Proteomes" id="UP000319342"/>
    </source>
</evidence>
<dbReference type="RefSeq" id="WP_145192166.1">
    <property type="nucleotide sequence ID" value="NZ_CP036290.1"/>
</dbReference>
<proteinExistence type="predicted"/>
<feature type="transmembrane region" description="Helical" evidence="1">
    <location>
        <begin position="41"/>
        <end position="60"/>
    </location>
</feature>